<evidence type="ECO:0000313" key="2">
    <source>
        <dbReference type="Proteomes" id="UP000001075"/>
    </source>
</evidence>
<sequence length="74" mass="8694">MQRTEPGKTQGCAAEWLSPHTQSKHLIVKIRRASARAVFTYKKLRCKQYYANNPMERILSIFKSHVDFKLENNQ</sequence>
<name>G3HQD0_CRIGR</name>
<accession>G3HQD0</accession>
<organism evidence="1 2">
    <name type="scientific">Cricetulus griseus</name>
    <name type="common">Chinese hamster</name>
    <name type="synonym">Cricetulus barabensis griseus</name>
    <dbReference type="NCBI Taxonomy" id="10029"/>
    <lineage>
        <taxon>Eukaryota</taxon>
        <taxon>Metazoa</taxon>
        <taxon>Chordata</taxon>
        <taxon>Craniata</taxon>
        <taxon>Vertebrata</taxon>
        <taxon>Euteleostomi</taxon>
        <taxon>Mammalia</taxon>
        <taxon>Eutheria</taxon>
        <taxon>Euarchontoglires</taxon>
        <taxon>Glires</taxon>
        <taxon>Rodentia</taxon>
        <taxon>Myomorpha</taxon>
        <taxon>Muroidea</taxon>
        <taxon>Cricetidae</taxon>
        <taxon>Cricetinae</taxon>
        <taxon>Cricetulus</taxon>
    </lineage>
</organism>
<dbReference type="EMBL" id="JH000607">
    <property type="protein sequence ID" value="EGW02940.1"/>
    <property type="molecule type" value="Genomic_DNA"/>
</dbReference>
<proteinExistence type="predicted"/>
<dbReference type="AlphaFoldDB" id="G3HQD0"/>
<protein>
    <submittedName>
        <fullName evidence="1">Uncharacterized protein</fullName>
    </submittedName>
</protein>
<evidence type="ECO:0000313" key="1">
    <source>
        <dbReference type="EMBL" id="EGW02940.1"/>
    </source>
</evidence>
<gene>
    <name evidence="1" type="ORF">I79_013027</name>
</gene>
<reference evidence="2" key="1">
    <citation type="journal article" date="2011" name="Nat. Biotechnol.">
        <title>The genomic sequence of the Chinese hamster ovary (CHO)-K1 cell line.</title>
        <authorList>
            <person name="Xu X."/>
            <person name="Nagarajan H."/>
            <person name="Lewis N.E."/>
            <person name="Pan S."/>
            <person name="Cai Z."/>
            <person name="Liu X."/>
            <person name="Chen W."/>
            <person name="Xie M."/>
            <person name="Wang W."/>
            <person name="Hammond S."/>
            <person name="Andersen M.R."/>
            <person name="Neff N."/>
            <person name="Passarelli B."/>
            <person name="Koh W."/>
            <person name="Fan H.C."/>
            <person name="Wang J."/>
            <person name="Gui Y."/>
            <person name="Lee K.H."/>
            <person name="Betenbaugh M.J."/>
            <person name="Quake S.R."/>
            <person name="Famili I."/>
            <person name="Palsson B.O."/>
            <person name="Wang J."/>
        </authorList>
    </citation>
    <scope>NUCLEOTIDE SEQUENCE [LARGE SCALE GENOMIC DNA]</scope>
    <source>
        <strain evidence="2">CHO K1 cell line</strain>
    </source>
</reference>
<dbReference type="InParanoid" id="G3HQD0"/>
<dbReference type="Proteomes" id="UP000001075">
    <property type="component" value="Unassembled WGS sequence"/>
</dbReference>